<evidence type="ECO:0000313" key="2">
    <source>
        <dbReference type="EMBL" id="MFC7081245.1"/>
    </source>
</evidence>
<organism evidence="2 3">
    <name type="scientific">Halorussus caseinilyticus</name>
    <dbReference type="NCBI Taxonomy" id="3034025"/>
    <lineage>
        <taxon>Archaea</taxon>
        <taxon>Methanobacteriati</taxon>
        <taxon>Methanobacteriota</taxon>
        <taxon>Stenosarchaea group</taxon>
        <taxon>Halobacteria</taxon>
        <taxon>Halobacteriales</taxon>
        <taxon>Haladaptataceae</taxon>
        <taxon>Halorussus</taxon>
    </lineage>
</organism>
<evidence type="ECO:0000313" key="3">
    <source>
        <dbReference type="Proteomes" id="UP001596407"/>
    </source>
</evidence>
<reference evidence="2 3" key="1">
    <citation type="journal article" date="2019" name="Int. J. Syst. Evol. Microbiol.">
        <title>The Global Catalogue of Microorganisms (GCM) 10K type strain sequencing project: providing services to taxonomists for standard genome sequencing and annotation.</title>
        <authorList>
            <consortium name="The Broad Institute Genomics Platform"/>
            <consortium name="The Broad Institute Genome Sequencing Center for Infectious Disease"/>
            <person name="Wu L."/>
            <person name="Ma J."/>
        </authorList>
    </citation>
    <scope>NUCLEOTIDE SEQUENCE [LARGE SCALE GENOMIC DNA]</scope>
    <source>
        <strain evidence="2 3">DT72</strain>
    </source>
</reference>
<evidence type="ECO:0000256" key="1">
    <source>
        <dbReference type="SAM" id="MobiDB-lite"/>
    </source>
</evidence>
<protein>
    <submittedName>
        <fullName evidence="2">Uncharacterized protein</fullName>
    </submittedName>
</protein>
<sequence>MDFFVGRDALPFDVAVDALLGVGLEVECRERFEEVVGNRRIGGDGRSRWPTSEPGAALAD</sequence>
<dbReference type="AlphaFoldDB" id="A0ABD5WNE4"/>
<proteinExistence type="predicted"/>
<comment type="caution">
    <text evidence="2">The sequence shown here is derived from an EMBL/GenBank/DDBJ whole genome shotgun (WGS) entry which is preliminary data.</text>
</comment>
<gene>
    <name evidence="2" type="ORF">ACFQJ6_15205</name>
</gene>
<name>A0ABD5WNE4_9EURY</name>
<accession>A0ABD5WNE4</accession>
<keyword evidence="3" id="KW-1185">Reference proteome</keyword>
<dbReference type="RefSeq" id="WP_382209978.1">
    <property type="nucleotide sequence ID" value="NZ_JBHSZH010000005.1"/>
</dbReference>
<feature type="region of interest" description="Disordered" evidence="1">
    <location>
        <begin position="40"/>
        <end position="60"/>
    </location>
</feature>
<dbReference type="EMBL" id="JBHSZH010000005">
    <property type="protein sequence ID" value="MFC7081245.1"/>
    <property type="molecule type" value="Genomic_DNA"/>
</dbReference>
<dbReference type="Proteomes" id="UP001596407">
    <property type="component" value="Unassembled WGS sequence"/>
</dbReference>